<feature type="binding site" evidence="6">
    <location>
        <position position="546"/>
    </location>
    <ligand>
        <name>Mg(2+)</name>
        <dbReference type="ChEBI" id="CHEBI:18420"/>
    </ligand>
</feature>
<dbReference type="InterPro" id="IPR011904">
    <property type="entry name" value="Ac_CoA_lig"/>
</dbReference>
<evidence type="ECO:0000259" key="10">
    <source>
        <dbReference type="Pfam" id="PF16177"/>
    </source>
</evidence>
<dbReference type="GO" id="GO:0005829">
    <property type="term" value="C:cytosol"/>
    <property type="evidence" value="ECO:0007669"/>
    <property type="project" value="TreeGrafter"/>
</dbReference>
<dbReference type="GO" id="GO:0003987">
    <property type="term" value="F:acetate-CoA ligase activity"/>
    <property type="evidence" value="ECO:0007669"/>
    <property type="project" value="UniProtKB-UniRule"/>
</dbReference>
<dbReference type="HAMAP" id="MF_01123">
    <property type="entry name" value="Ac_CoA_synth"/>
    <property type="match status" value="1"/>
</dbReference>
<evidence type="ECO:0000259" key="8">
    <source>
        <dbReference type="Pfam" id="PF00501"/>
    </source>
</evidence>
<dbReference type="InterPro" id="IPR025110">
    <property type="entry name" value="AMP-bd_C"/>
</dbReference>
<feature type="binding site" evidence="6">
    <location>
        <begin position="200"/>
        <end position="203"/>
    </location>
    <ligand>
        <name>CoA</name>
        <dbReference type="ChEBI" id="CHEBI:57287"/>
    </ligand>
</feature>
<feature type="binding site" evidence="6">
    <location>
        <position position="318"/>
    </location>
    <ligand>
        <name>CoA</name>
        <dbReference type="ChEBI" id="CHEBI:57287"/>
    </ligand>
</feature>
<evidence type="ECO:0000256" key="5">
    <source>
        <dbReference type="ARBA" id="ARBA00022990"/>
    </source>
</evidence>
<sequence length="658" mass="71958">MTQAPTIDSAHSDTVPVPASAATQTHADAATYKAMYAASVSDPEGFWREQGRRLDWIKPYSKVKNTNFQIPDVSIKWYEDGTLNVAANCIDRHLATRGDQTAIIWEPDDPATPAQQITYRALHDQVCRMANVFKAQGVGKGDRVVIYLPMIPQAAYAMLACARIGAIHSIVFAGFSPDALANRINDSEAKLVITADEAPRGGRVTPLKSNADAALLHCSDKVKCLVVKHTGGQTTWVEGRDVDVLAEMAAVSGDCVPEEMAAEDPLFILYTSGSTGKPKGVVHSTGGYLVYAAMTHQYTFDYHDGDVFWCTADVGWVTGHSYIVYGPLANGAITVMFEGVPTYPDASRFWQICEKHKVNQFYTAPTAIRALMGQGESFVESCDLSSLRVLGTVGEPINPEAWNWYNTVVGKGRCPIVDTWWQTETGGHMITPLPGATPTKPGSATTPFFGVQPVVLEPQSGAEVTETKAEGVLAIKDSWPGQMRTVWGDHERFMSTYFSNYAGYYFAGDGCRRDEDGYYWITGRVDDVINVSGHRMGTAEVESALVAHPKVAEAAVVGYPHDIKGQGIYCFVTLMASEAPSEELRKELRTWVRTEIGPIASPDLIQWAPGLPKTRSGKIMRRILRKIAENDFGALGDISTLAEPQVVDNLIETRMNRD</sequence>
<dbReference type="NCBIfam" id="TIGR02188">
    <property type="entry name" value="Ac_CoA_lig_AcsA"/>
    <property type="match status" value="1"/>
</dbReference>
<dbReference type="InterPro" id="IPR045851">
    <property type="entry name" value="AMP-bd_C_sf"/>
</dbReference>
<dbReference type="FunFam" id="3.40.50.12780:FF:000001">
    <property type="entry name" value="Acetyl-coenzyme A synthetase"/>
    <property type="match status" value="1"/>
</dbReference>
<proteinExistence type="inferred from homology"/>
<feature type="binding site" evidence="6">
    <location>
        <position position="548"/>
    </location>
    <ligand>
        <name>Mg(2+)</name>
        <dbReference type="ChEBI" id="CHEBI:18420"/>
    </ligand>
</feature>
<feature type="domain" description="AMP-binding enzyme C-terminal" evidence="9">
    <location>
        <begin position="540"/>
        <end position="618"/>
    </location>
</feature>
<keyword evidence="3 6" id="KW-0547">Nucleotide-binding</keyword>
<dbReference type="EMBL" id="VHSH01000010">
    <property type="protein sequence ID" value="TQV74402.1"/>
    <property type="molecule type" value="Genomic_DNA"/>
</dbReference>
<dbReference type="CDD" id="cd05966">
    <property type="entry name" value="ACS"/>
    <property type="match status" value="1"/>
</dbReference>
<dbReference type="FunFam" id="3.30.300.30:FF:000004">
    <property type="entry name" value="Acetyl-coenzyme A synthetase"/>
    <property type="match status" value="1"/>
</dbReference>
<protein>
    <recommendedName>
        <fullName evidence="6">Acetyl-coenzyme A synthetase</fullName>
        <shortName evidence="6">AcCoA synthetase</shortName>
        <shortName evidence="6">Acs</shortName>
        <ecNumber evidence="6">6.2.1.1</ecNumber>
    </recommendedName>
    <alternativeName>
        <fullName evidence="6">Acetate--CoA ligase</fullName>
    </alternativeName>
    <alternativeName>
        <fullName evidence="6">Acyl-activating enzyme</fullName>
    </alternativeName>
</protein>
<feature type="binding site" evidence="6">
    <location>
        <position position="532"/>
    </location>
    <ligand>
        <name>CoA</name>
        <dbReference type="ChEBI" id="CHEBI:57287"/>
    </ligand>
</feature>
<dbReference type="InterPro" id="IPR020845">
    <property type="entry name" value="AMP-binding_CS"/>
</dbReference>
<feature type="binding site" evidence="6">
    <location>
        <position position="551"/>
    </location>
    <ligand>
        <name>Mg(2+)</name>
        <dbReference type="ChEBI" id="CHEBI:18420"/>
    </ligand>
</feature>
<dbReference type="GO" id="GO:0046872">
    <property type="term" value="F:metal ion binding"/>
    <property type="evidence" value="ECO:0007669"/>
    <property type="project" value="UniProtKB-KW"/>
</dbReference>
<feature type="region of interest" description="Disordered" evidence="7">
    <location>
        <begin position="1"/>
        <end position="22"/>
    </location>
</feature>
<feature type="binding site" evidence="6">
    <location>
        <position position="535"/>
    </location>
    <ligand>
        <name>ATP</name>
        <dbReference type="ChEBI" id="CHEBI:30616"/>
    </ligand>
</feature>
<dbReference type="Proteomes" id="UP000315252">
    <property type="component" value="Unassembled WGS sequence"/>
</dbReference>
<evidence type="ECO:0000256" key="3">
    <source>
        <dbReference type="ARBA" id="ARBA00022741"/>
    </source>
</evidence>
<feature type="binding site" evidence="6">
    <location>
        <begin position="394"/>
        <end position="396"/>
    </location>
    <ligand>
        <name>ATP</name>
        <dbReference type="ChEBI" id="CHEBI:30616"/>
    </ligand>
</feature>
<dbReference type="PANTHER" id="PTHR24095">
    <property type="entry name" value="ACETYL-COENZYME A SYNTHETASE"/>
    <property type="match status" value="1"/>
</dbReference>
<dbReference type="GO" id="GO:0016208">
    <property type="term" value="F:AMP binding"/>
    <property type="evidence" value="ECO:0007669"/>
    <property type="project" value="InterPro"/>
</dbReference>
<feature type="binding site" evidence="6">
    <location>
        <position position="593"/>
    </location>
    <ligand>
        <name>CoA</name>
        <dbReference type="ChEBI" id="CHEBI:57287"/>
    </ligand>
</feature>
<evidence type="ECO:0000256" key="1">
    <source>
        <dbReference type="ARBA" id="ARBA00006432"/>
    </source>
</evidence>
<dbReference type="PROSITE" id="PS00455">
    <property type="entry name" value="AMP_BINDING"/>
    <property type="match status" value="1"/>
</dbReference>
<dbReference type="EC" id="6.2.1.1" evidence="6"/>
<dbReference type="AlphaFoldDB" id="A0A545TB07"/>
<dbReference type="GO" id="GO:0019427">
    <property type="term" value="P:acetyl-CoA biosynthetic process from acetate"/>
    <property type="evidence" value="ECO:0007669"/>
    <property type="project" value="UniProtKB-UniRule"/>
</dbReference>
<dbReference type="GO" id="GO:0005524">
    <property type="term" value="F:ATP binding"/>
    <property type="evidence" value="ECO:0007669"/>
    <property type="project" value="UniProtKB-KW"/>
</dbReference>
<dbReference type="Pfam" id="PF13193">
    <property type="entry name" value="AMP-binding_C"/>
    <property type="match status" value="1"/>
</dbReference>
<feature type="modified residue" description="N6-acetyllysine" evidence="6">
    <location>
        <position position="618"/>
    </location>
</feature>
<keyword evidence="6" id="KW-0460">Magnesium</keyword>
<dbReference type="Gene3D" id="3.30.300.30">
    <property type="match status" value="1"/>
</dbReference>
<evidence type="ECO:0000256" key="7">
    <source>
        <dbReference type="SAM" id="MobiDB-lite"/>
    </source>
</evidence>
<dbReference type="Pfam" id="PF16177">
    <property type="entry name" value="ACAS_N"/>
    <property type="match status" value="1"/>
</dbReference>
<keyword evidence="2 6" id="KW-0436">Ligase</keyword>
<reference evidence="11 12" key="1">
    <citation type="submission" date="2019-06" db="EMBL/GenBank/DDBJ databases">
        <title>Whole genome sequence for Rhodospirillaceae sp. R148.</title>
        <authorList>
            <person name="Wang G."/>
        </authorList>
    </citation>
    <scope>NUCLEOTIDE SEQUENCE [LARGE SCALE GENOMIC DNA]</scope>
    <source>
        <strain evidence="11 12">R148</strain>
    </source>
</reference>
<dbReference type="SUPFAM" id="SSF56801">
    <property type="entry name" value="Acetyl-CoA synthetase-like"/>
    <property type="match status" value="1"/>
</dbReference>
<feature type="binding site" evidence="6">
    <location>
        <position position="524"/>
    </location>
    <ligand>
        <name>ATP</name>
        <dbReference type="ChEBI" id="CHEBI:30616"/>
    </ligand>
</feature>
<comment type="caution">
    <text evidence="6">Lacks conserved residue(s) required for the propagation of feature annotation.</text>
</comment>
<feature type="domain" description="AMP-dependent synthetase/ligase" evidence="8">
    <location>
        <begin position="91"/>
        <end position="478"/>
    </location>
</feature>
<keyword evidence="12" id="KW-1185">Reference proteome</keyword>
<feature type="binding site" evidence="6">
    <location>
        <begin position="418"/>
        <end position="423"/>
    </location>
    <ligand>
        <name>ATP</name>
        <dbReference type="ChEBI" id="CHEBI:30616"/>
    </ligand>
</feature>
<keyword evidence="5 6" id="KW-0007">Acetylation</keyword>
<dbReference type="InterPro" id="IPR042099">
    <property type="entry name" value="ANL_N_sf"/>
</dbReference>
<feature type="domain" description="Acetyl-coenzyme A synthetase N-terminal" evidence="10">
    <location>
        <begin position="32"/>
        <end position="89"/>
    </location>
</feature>
<name>A0A545TB07_9PROT</name>
<dbReference type="NCBIfam" id="NF001208">
    <property type="entry name" value="PRK00174.1"/>
    <property type="match status" value="1"/>
</dbReference>
<dbReference type="InterPro" id="IPR000873">
    <property type="entry name" value="AMP-dep_synth/lig_dom"/>
</dbReference>
<dbReference type="RefSeq" id="WP_142899033.1">
    <property type="nucleotide sequence ID" value="NZ_ML660061.1"/>
</dbReference>
<comment type="function">
    <text evidence="6">Catalyzes the conversion of acetate into acetyl-CoA (AcCoA), an essential intermediate at the junction of anabolic and catabolic pathways. AcsA undergoes a two-step reaction. In the first half reaction, AcsA combines acetate with ATP to form acetyl-adenylate (AcAMP) intermediate. In the second half reaction, it can then transfer the acetyl group from AcAMP to the sulfhydryl group of CoA, forming the product AcCoA.</text>
</comment>
<comment type="PTM">
    <text evidence="6">Acetylated. Deacetylation by the SIR2-homolog deacetylase activates the enzyme.</text>
</comment>
<feature type="binding site" evidence="6">
    <location>
        <position position="509"/>
    </location>
    <ligand>
        <name>ATP</name>
        <dbReference type="ChEBI" id="CHEBI:30616"/>
    </ligand>
</feature>
<comment type="cofactor">
    <cofactor evidence="6">
        <name>Mg(2+)</name>
        <dbReference type="ChEBI" id="CHEBI:18420"/>
    </cofactor>
</comment>
<evidence type="ECO:0000256" key="6">
    <source>
        <dbReference type="HAMAP-Rule" id="MF_01123"/>
    </source>
</evidence>
<evidence type="ECO:0000313" key="11">
    <source>
        <dbReference type="EMBL" id="TQV74402.1"/>
    </source>
</evidence>
<organism evidence="11 12">
    <name type="scientific">Denitrobaculum tricleocarpae</name>
    <dbReference type="NCBI Taxonomy" id="2591009"/>
    <lineage>
        <taxon>Bacteria</taxon>
        <taxon>Pseudomonadati</taxon>
        <taxon>Pseudomonadota</taxon>
        <taxon>Alphaproteobacteria</taxon>
        <taxon>Rhodospirillales</taxon>
        <taxon>Rhodospirillaceae</taxon>
        <taxon>Denitrobaculum</taxon>
    </lineage>
</organism>
<dbReference type="Gene3D" id="3.40.50.12780">
    <property type="entry name" value="N-terminal domain of ligase-like"/>
    <property type="match status" value="1"/>
</dbReference>
<dbReference type="InterPro" id="IPR032387">
    <property type="entry name" value="ACAS_N"/>
</dbReference>
<dbReference type="Pfam" id="PF00501">
    <property type="entry name" value="AMP-binding"/>
    <property type="match status" value="1"/>
</dbReference>
<evidence type="ECO:0000256" key="2">
    <source>
        <dbReference type="ARBA" id="ARBA00022598"/>
    </source>
</evidence>
<gene>
    <name evidence="11" type="primary">acs</name>
    <name evidence="6" type="synonym">acsA</name>
    <name evidence="11" type="ORF">FKG95_24285</name>
</gene>
<keyword evidence="4 6" id="KW-0067">ATP-binding</keyword>
<dbReference type="OrthoDB" id="4471305at2"/>
<comment type="catalytic activity">
    <reaction evidence="6">
        <text>acetate + ATP + CoA = acetyl-CoA + AMP + diphosphate</text>
        <dbReference type="Rhea" id="RHEA:23176"/>
        <dbReference type="ChEBI" id="CHEBI:30089"/>
        <dbReference type="ChEBI" id="CHEBI:30616"/>
        <dbReference type="ChEBI" id="CHEBI:33019"/>
        <dbReference type="ChEBI" id="CHEBI:57287"/>
        <dbReference type="ChEBI" id="CHEBI:57288"/>
        <dbReference type="ChEBI" id="CHEBI:456215"/>
        <dbReference type="EC" id="6.2.1.1"/>
    </reaction>
</comment>
<evidence type="ECO:0000256" key="4">
    <source>
        <dbReference type="ARBA" id="ARBA00022840"/>
    </source>
</evidence>
<dbReference type="PANTHER" id="PTHR24095:SF14">
    <property type="entry name" value="ACETYL-COENZYME A SYNTHETASE 1"/>
    <property type="match status" value="1"/>
</dbReference>
<keyword evidence="6" id="KW-0479">Metal-binding</keyword>
<evidence type="ECO:0000313" key="12">
    <source>
        <dbReference type="Proteomes" id="UP000315252"/>
    </source>
</evidence>
<comment type="caution">
    <text evidence="11">The sequence shown here is derived from an EMBL/GenBank/DDBJ whole genome shotgun (WGS) entry which is preliminary data.</text>
</comment>
<comment type="similarity">
    <text evidence="1 6">Belongs to the ATP-dependent AMP-binding enzyme family.</text>
</comment>
<accession>A0A545TB07</accession>
<evidence type="ECO:0000259" key="9">
    <source>
        <dbReference type="Pfam" id="PF13193"/>
    </source>
</evidence>